<dbReference type="Pfam" id="PF00854">
    <property type="entry name" value="PTR2"/>
    <property type="match status" value="1"/>
</dbReference>
<dbReference type="GO" id="GO:0022857">
    <property type="term" value="F:transmembrane transporter activity"/>
    <property type="evidence" value="ECO:0007669"/>
    <property type="project" value="InterPro"/>
</dbReference>
<dbReference type="PANTHER" id="PTHR11654">
    <property type="entry name" value="OLIGOPEPTIDE TRANSPORTER-RELATED"/>
    <property type="match status" value="1"/>
</dbReference>
<evidence type="ECO:0000313" key="9">
    <source>
        <dbReference type="Proteomes" id="UP000215914"/>
    </source>
</evidence>
<name>A0A9K3JY34_HELAN</name>
<accession>A0A9K3JY34</accession>
<evidence type="ECO:0000256" key="3">
    <source>
        <dbReference type="ARBA" id="ARBA00022692"/>
    </source>
</evidence>
<reference evidence="8" key="2">
    <citation type="submission" date="2020-06" db="EMBL/GenBank/DDBJ databases">
        <title>Helianthus annuus Genome sequencing and assembly Release 2.</title>
        <authorList>
            <person name="Gouzy J."/>
            <person name="Langlade N."/>
            <person name="Munos S."/>
        </authorList>
    </citation>
    <scope>NUCLEOTIDE SEQUENCE</scope>
    <source>
        <tissue evidence="8">Leaves</tissue>
    </source>
</reference>
<dbReference type="EMBL" id="MNCJ02000316">
    <property type="protein sequence ID" value="KAF5823886.1"/>
    <property type="molecule type" value="Genomic_DNA"/>
</dbReference>
<feature type="transmembrane region" description="Helical" evidence="7">
    <location>
        <begin position="61"/>
        <end position="84"/>
    </location>
</feature>
<evidence type="ECO:0000256" key="1">
    <source>
        <dbReference type="ARBA" id="ARBA00004141"/>
    </source>
</evidence>
<sequence length="90" mass="9776">MVVSAIVETIRRDLANQNTLVDMSAMWLVPQYVLLGLSVAFSDTWQIEFYYSELPKSMASFSMVVLKVSAAGGSLVASLLTNIVDSVTGQ</sequence>
<proteinExistence type="inferred from homology"/>
<evidence type="ECO:0000256" key="6">
    <source>
        <dbReference type="ARBA" id="ARBA00044504"/>
    </source>
</evidence>
<protein>
    <submittedName>
        <fullName evidence="8">Proton-dependent oligopeptide transporter family</fullName>
    </submittedName>
</protein>
<dbReference type="InterPro" id="IPR000109">
    <property type="entry name" value="POT_fam"/>
</dbReference>
<evidence type="ECO:0000313" key="8">
    <source>
        <dbReference type="EMBL" id="KAF5823886.1"/>
    </source>
</evidence>
<dbReference type="Gene3D" id="1.20.1250.20">
    <property type="entry name" value="MFS general substrate transporter like domains"/>
    <property type="match status" value="1"/>
</dbReference>
<gene>
    <name evidence="8" type="ORF">HanXRQr2_Chr01g0043141</name>
</gene>
<evidence type="ECO:0000256" key="5">
    <source>
        <dbReference type="ARBA" id="ARBA00023136"/>
    </source>
</evidence>
<reference evidence="8" key="1">
    <citation type="journal article" date="2017" name="Nature">
        <title>The sunflower genome provides insights into oil metabolism, flowering and Asterid evolution.</title>
        <authorList>
            <person name="Badouin H."/>
            <person name="Gouzy J."/>
            <person name="Grassa C.J."/>
            <person name="Murat F."/>
            <person name="Staton S.E."/>
            <person name="Cottret L."/>
            <person name="Lelandais-Briere C."/>
            <person name="Owens G.L."/>
            <person name="Carrere S."/>
            <person name="Mayjonade B."/>
            <person name="Legrand L."/>
            <person name="Gill N."/>
            <person name="Kane N.C."/>
            <person name="Bowers J.E."/>
            <person name="Hubner S."/>
            <person name="Bellec A."/>
            <person name="Berard A."/>
            <person name="Berges H."/>
            <person name="Blanchet N."/>
            <person name="Boniface M.C."/>
            <person name="Brunel D."/>
            <person name="Catrice O."/>
            <person name="Chaidir N."/>
            <person name="Claudel C."/>
            <person name="Donnadieu C."/>
            <person name="Faraut T."/>
            <person name="Fievet G."/>
            <person name="Helmstetter N."/>
            <person name="King M."/>
            <person name="Knapp S.J."/>
            <person name="Lai Z."/>
            <person name="Le Paslier M.C."/>
            <person name="Lippi Y."/>
            <person name="Lorenzon L."/>
            <person name="Mandel J.R."/>
            <person name="Marage G."/>
            <person name="Marchand G."/>
            <person name="Marquand E."/>
            <person name="Bret-Mestries E."/>
            <person name="Morien E."/>
            <person name="Nambeesan S."/>
            <person name="Nguyen T."/>
            <person name="Pegot-Espagnet P."/>
            <person name="Pouilly N."/>
            <person name="Raftis F."/>
            <person name="Sallet E."/>
            <person name="Schiex T."/>
            <person name="Thomas J."/>
            <person name="Vandecasteele C."/>
            <person name="Vares D."/>
            <person name="Vear F."/>
            <person name="Vautrin S."/>
            <person name="Crespi M."/>
            <person name="Mangin B."/>
            <person name="Burke J.M."/>
            <person name="Salse J."/>
            <person name="Munos S."/>
            <person name="Vincourt P."/>
            <person name="Rieseberg L.H."/>
            <person name="Langlade N.B."/>
        </authorList>
    </citation>
    <scope>NUCLEOTIDE SEQUENCE</scope>
    <source>
        <tissue evidence="8">Leaves</tissue>
    </source>
</reference>
<evidence type="ECO:0000256" key="7">
    <source>
        <dbReference type="SAM" id="Phobius"/>
    </source>
</evidence>
<dbReference type="Proteomes" id="UP000215914">
    <property type="component" value="Unassembled WGS sequence"/>
</dbReference>
<keyword evidence="9" id="KW-1185">Reference proteome</keyword>
<feature type="transmembrane region" description="Helical" evidence="7">
    <location>
        <begin position="20"/>
        <end position="41"/>
    </location>
</feature>
<comment type="caution">
    <text evidence="8">The sequence shown here is derived from an EMBL/GenBank/DDBJ whole genome shotgun (WGS) entry which is preliminary data.</text>
</comment>
<comment type="similarity">
    <text evidence="6">Belongs to the major facilitator superfamily. Phosphate:H(+) symporter (TC 2.A.1.9) family.</text>
</comment>
<keyword evidence="5 7" id="KW-0472">Membrane</keyword>
<dbReference type="InterPro" id="IPR036259">
    <property type="entry name" value="MFS_trans_sf"/>
</dbReference>
<comment type="subcellular location">
    <subcellularLocation>
        <location evidence="1">Membrane</location>
        <topology evidence="1">Multi-pass membrane protein</topology>
    </subcellularLocation>
</comment>
<evidence type="ECO:0000256" key="2">
    <source>
        <dbReference type="ARBA" id="ARBA00005982"/>
    </source>
</evidence>
<evidence type="ECO:0000256" key="4">
    <source>
        <dbReference type="ARBA" id="ARBA00022989"/>
    </source>
</evidence>
<dbReference type="AlphaFoldDB" id="A0A9K3JY34"/>
<dbReference type="Gramene" id="mRNA:HanXRQr2_Chr01g0043141">
    <property type="protein sequence ID" value="CDS:HanXRQr2_Chr01g0043141.1"/>
    <property type="gene ID" value="HanXRQr2_Chr01g0043141"/>
</dbReference>
<keyword evidence="4 7" id="KW-1133">Transmembrane helix</keyword>
<comment type="similarity">
    <text evidence="2">Belongs to the major facilitator superfamily. Proton-dependent oligopeptide transporter (POT/PTR) (TC 2.A.17) family.</text>
</comment>
<organism evidence="8 9">
    <name type="scientific">Helianthus annuus</name>
    <name type="common">Common sunflower</name>
    <dbReference type="NCBI Taxonomy" id="4232"/>
    <lineage>
        <taxon>Eukaryota</taxon>
        <taxon>Viridiplantae</taxon>
        <taxon>Streptophyta</taxon>
        <taxon>Embryophyta</taxon>
        <taxon>Tracheophyta</taxon>
        <taxon>Spermatophyta</taxon>
        <taxon>Magnoliopsida</taxon>
        <taxon>eudicotyledons</taxon>
        <taxon>Gunneridae</taxon>
        <taxon>Pentapetalae</taxon>
        <taxon>asterids</taxon>
        <taxon>campanulids</taxon>
        <taxon>Asterales</taxon>
        <taxon>Asteraceae</taxon>
        <taxon>Asteroideae</taxon>
        <taxon>Heliantheae alliance</taxon>
        <taxon>Heliantheae</taxon>
        <taxon>Helianthus</taxon>
    </lineage>
</organism>
<keyword evidence="3 7" id="KW-0812">Transmembrane</keyword>
<dbReference type="GO" id="GO:0016020">
    <property type="term" value="C:membrane"/>
    <property type="evidence" value="ECO:0007669"/>
    <property type="project" value="UniProtKB-SubCell"/>
</dbReference>